<keyword evidence="2" id="KW-1133">Transmembrane helix</keyword>
<keyword evidence="4" id="KW-1185">Reference proteome</keyword>
<comment type="caution">
    <text evidence="3">The sequence shown here is derived from an EMBL/GenBank/DDBJ whole genome shotgun (WGS) entry which is preliminary data.</text>
</comment>
<keyword evidence="2" id="KW-0812">Transmembrane</keyword>
<protein>
    <submittedName>
        <fullName evidence="3">Uncharacterized protein</fullName>
    </submittedName>
</protein>
<evidence type="ECO:0000256" key="1">
    <source>
        <dbReference type="SAM" id="MobiDB-lite"/>
    </source>
</evidence>
<reference evidence="3 4" key="1">
    <citation type="journal article" date="2018" name="PLoS ONE">
        <title>The draft genome of Kipferlia bialata reveals reductive genome evolution in fornicate parasites.</title>
        <authorList>
            <person name="Tanifuji G."/>
            <person name="Takabayashi S."/>
            <person name="Kume K."/>
            <person name="Takagi M."/>
            <person name="Nakayama T."/>
            <person name="Kamikawa R."/>
            <person name="Inagaki Y."/>
            <person name="Hashimoto T."/>
        </authorList>
    </citation>
    <scope>NUCLEOTIDE SEQUENCE [LARGE SCALE GENOMIC DNA]</scope>
    <source>
        <strain evidence="3">NY0173</strain>
    </source>
</reference>
<accession>A0A9K3GET8</accession>
<feature type="non-terminal residue" evidence="3">
    <location>
        <position position="1"/>
    </location>
</feature>
<proteinExistence type="predicted"/>
<evidence type="ECO:0000313" key="4">
    <source>
        <dbReference type="Proteomes" id="UP000265618"/>
    </source>
</evidence>
<feature type="region of interest" description="Disordered" evidence="1">
    <location>
        <begin position="1543"/>
        <end position="1562"/>
    </location>
</feature>
<sequence length="1615" mass="171643">EALVMQDDVNCGLSVILTTGTDNSMVWTTPWTCDANTAIECHGTECVVSTPLAIDPDTDVNPDQDVTGKIEVYSVDTGTAVKTATIYGYVFSDADFKGIGMGGSLSFEGDRIVASPTLGQTGPIQVFDRATSGGTDWVLTGLAWNDFTVSDPAWSTYVASVGNDVYSFYPQMAVYDAETDTFASTETGGVMQYRQVFTDSLSIDSVSQGVEAGKGFTGSYQLTDVDGGIVPKTLSSNALFLHNISFWTSAEWDEGTEGYTFTVAESDTWMADGPQQVDLYMDLVSDDTVALLSETVDVWVYVTEPQVVESIAASRPQGAIQLLSPSTTAGAGVGVSISAGTDAEWEGQDGGELLVVGSETGHWYTYSLDDSTGFYELINTEYEEGFGGTLEMTYLQYSGCLRSFMVMSDPDSSKVMLKEWDENNLEWDLVDDTLLSDDRFTDLGGSVAIGWPGWYGYYAFTAYYLDYLMIAAYNTWPGKTTPDTSVPDGFVCASMKPRISLGGSYLALTGGEDSYAYVIDLSDTEAEWQRLYCSTGTVTDVVVYELDLDQWPKYNIGLGLVSDDSPDMNGDITGTITMYEYSKESATHDDGFVYKSTVYGPADAFPNGDQTSGIAACEFVDMKNEYMTCTYADGQNGPALTYHYEDANGDYEADDTGGQSYVLQHVDYPFSGTQDTFAGDVARLHEYTFVADSTALVPGSTTAAGGVYVMRDVYADEATLSVTEYTLTEEEGTLSLSLLTDKSDSSSTLTTPLLDGQLWVEVYDSQGTLSSTVATYTFDETAYTYTFDVTMPVVAGTAEVKVVLAEWSMLDTKLEFDVKIDVLFTSTDISSLTGTSTCGTETLTYSLLGDEGEGDGPVPWTEDLASDMTAVWDDAAETTNTVTYTDGVYSVAVVYPSGAGTYTLSISVMGSVLLGTREVTVAPTFSASLSVVTLLPAQSLYGAATSYQLVPRDECGLQMDETETSVAFALGDAPLSTPTILDTANNWTVSVTSDITSEGLWTFTGYAADGVTEVDSTVLEVAHEYVTEDSVSRGVSKGLSSLTGLPSATDTAFSIVYTVRDLYGEAFLSDVASLLWDGTAITTCTVDTVTGAVTCTGTSDVHPEQLTVEVALPSGEVVVSDDVDTEYGLTSSLSLSVSTPCDTESAEFTLLRDGTPYVTSLLSVLSASWDDSEDLTTVSKGTGDGVYYLAVGAREVGTHTLTVYLDGDVLCSDTVDIAQVAAGTDGGSVVVAEGDDPTVGDTLVVQLLLLDTCGDPMDAVEDIPATLRVRRSTTFEVVETVDFVSTVSDDAAKVHTKESVTSTNYNFYATPSAFTSEGVYSLEVLFGESDVAVLSSSLSVFTGYASVGDVSVGVSGTLSTLSGVPSSGYTVGDPYSLTLVLTDLEGTALSQNLSPTCTMAGYAMDPVYDAATSVYTLSGLVPEVEDAASLDVVCSVDGVEMVRAVCSLDQGGLPFWAYLLIGGVTLCLIGLGVYYLWTHQTKDTCSGMDRHAKVQDSKVDDGLVGVGGTVAVEPVMAVPVMPVQTIPVGFVPIELIQPQVEEAGEEDGLPNPSVPVNPDSESSVGFEGEIDCDFHVVVEDGQGEREGEDEALMPLDCKGISQVNLLTQTAEEGEL</sequence>
<keyword evidence="2" id="KW-0472">Membrane</keyword>
<gene>
    <name evidence="3" type="ORF">KIPB_000843</name>
</gene>
<feature type="transmembrane region" description="Helical" evidence="2">
    <location>
        <begin position="1455"/>
        <end position="1477"/>
    </location>
</feature>
<dbReference type="Proteomes" id="UP000265618">
    <property type="component" value="Unassembled WGS sequence"/>
</dbReference>
<evidence type="ECO:0000256" key="2">
    <source>
        <dbReference type="SAM" id="Phobius"/>
    </source>
</evidence>
<dbReference type="EMBL" id="BDIP01000105">
    <property type="protein sequence ID" value="GIQ80097.1"/>
    <property type="molecule type" value="Genomic_DNA"/>
</dbReference>
<evidence type="ECO:0000313" key="3">
    <source>
        <dbReference type="EMBL" id="GIQ80097.1"/>
    </source>
</evidence>
<organism evidence="3 4">
    <name type="scientific">Kipferlia bialata</name>
    <dbReference type="NCBI Taxonomy" id="797122"/>
    <lineage>
        <taxon>Eukaryota</taxon>
        <taxon>Metamonada</taxon>
        <taxon>Carpediemonas-like organisms</taxon>
        <taxon>Kipferlia</taxon>
    </lineage>
</organism>
<name>A0A9K3GET8_9EUKA</name>